<dbReference type="PANTHER" id="PTHR40266:SF2">
    <property type="entry name" value="TOXIN HIGB-1"/>
    <property type="match status" value="1"/>
</dbReference>
<dbReference type="Pfam" id="PF05015">
    <property type="entry name" value="HigB-like_toxin"/>
    <property type="match status" value="1"/>
</dbReference>
<comment type="caution">
    <text evidence="1">The sequence shown here is derived from an EMBL/GenBank/DDBJ whole genome shotgun (WGS) entry which is preliminary data.</text>
</comment>
<accession>A0ABY2N1W4</accession>
<dbReference type="RefSeq" id="WP_135685332.1">
    <property type="nucleotide sequence ID" value="NZ_RQEQ01000072.1"/>
</dbReference>
<protein>
    <submittedName>
        <fullName evidence="1">Plasmid maintenance system killer protein</fullName>
    </submittedName>
</protein>
<sequence length="93" mass="10853">MIVEFKDKRDRLIFEGNSDRRFQPKLCKKITDKLRQIDAAVVLDDLKFPPSNRIHALGRDREGQHSISVNDAIRICFQWNGGKVIIEFIGDYH</sequence>
<reference evidence="2" key="1">
    <citation type="journal article" date="2019" name="PLoS Negl. Trop. Dis.">
        <title>Revisiting the worldwide diversity of Leptospira species in the environment.</title>
        <authorList>
            <person name="Vincent A.T."/>
            <person name="Schiettekatte O."/>
            <person name="Bourhy P."/>
            <person name="Veyrier F.J."/>
            <person name="Picardeau M."/>
        </authorList>
    </citation>
    <scope>NUCLEOTIDE SEQUENCE [LARGE SCALE GENOMIC DNA]</scope>
    <source>
        <strain evidence="2">201702407</strain>
    </source>
</reference>
<dbReference type="Gene3D" id="3.30.2310.20">
    <property type="entry name" value="RelE-like"/>
    <property type="match status" value="1"/>
</dbReference>
<dbReference type="EMBL" id="RQGT01000073">
    <property type="protein sequence ID" value="TGM14467.1"/>
    <property type="molecule type" value="Genomic_DNA"/>
</dbReference>
<proteinExistence type="predicted"/>
<organism evidence="1 2">
    <name type="scientific">Leptospira stimsonii</name>
    <dbReference type="NCBI Taxonomy" id="2202203"/>
    <lineage>
        <taxon>Bacteria</taxon>
        <taxon>Pseudomonadati</taxon>
        <taxon>Spirochaetota</taxon>
        <taxon>Spirochaetia</taxon>
        <taxon>Leptospirales</taxon>
        <taxon>Leptospiraceae</taxon>
        <taxon>Leptospira</taxon>
    </lineage>
</organism>
<dbReference type="PANTHER" id="PTHR40266">
    <property type="entry name" value="TOXIN HIGB-1"/>
    <property type="match status" value="1"/>
</dbReference>
<dbReference type="InterPro" id="IPR007711">
    <property type="entry name" value="HigB-1"/>
</dbReference>
<dbReference type="InterPro" id="IPR035093">
    <property type="entry name" value="RelE/ParE_toxin_dom_sf"/>
</dbReference>
<keyword evidence="2" id="KW-1185">Reference proteome</keyword>
<name>A0ABY2N1W4_9LEPT</name>
<gene>
    <name evidence="1" type="ORF">EHQ90_11370</name>
</gene>
<dbReference type="SUPFAM" id="SSF143011">
    <property type="entry name" value="RelE-like"/>
    <property type="match status" value="1"/>
</dbReference>
<evidence type="ECO:0000313" key="2">
    <source>
        <dbReference type="Proteomes" id="UP000297422"/>
    </source>
</evidence>
<dbReference type="Proteomes" id="UP000297422">
    <property type="component" value="Unassembled WGS sequence"/>
</dbReference>
<evidence type="ECO:0000313" key="1">
    <source>
        <dbReference type="EMBL" id="TGM14467.1"/>
    </source>
</evidence>